<dbReference type="InterPro" id="IPR002816">
    <property type="entry name" value="TraB/PrgY/GumN_fam"/>
</dbReference>
<protein>
    <submittedName>
        <fullName evidence="2">Conjugative transfer protein GumN</fullName>
    </submittedName>
</protein>
<dbReference type="Pfam" id="PF01963">
    <property type="entry name" value="TraB_PrgY_gumN"/>
    <property type="match status" value="1"/>
</dbReference>
<feature type="chain" id="PRO_5046223492" evidence="1">
    <location>
        <begin position="22"/>
        <end position="291"/>
    </location>
</feature>
<organism evidence="2 3">
    <name type="scientific">Agarivorans gilvus</name>
    <dbReference type="NCBI Taxonomy" id="680279"/>
    <lineage>
        <taxon>Bacteria</taxon>
        <taxon>Pseudomonadati</taxon>
        <taxon>Pseudomonadota</taxon>
        <taxon>Gammaproteobacteria</taxon>
        <taxon>Alteromonadales</taxon>
        <taxon>Alteromonadaceae</taxon>
        <taxon>Agarivorans</taxon>
    </lineage>
</organism>
<feature type="signal peptide" evidence="1">
    <location>
        <begin position="1"/>
        <end position="21"/>
    </location>
</feature>
<proteinExistence type="predicted"/>
<accession>A0ABQ1I3M8</accession>
<reference evidence="3" key="1">
    <citation type="journal article" date="2019" name="Int. J. Syst. Evol. Microbiol.">
        <title>The Global Catalogue of Microorganisms (GCM) 10K type strain sequencing project: providing services to taxonomists for standard genome sequencing and annotation.</title>
        <authorList>
            <consortium name="The Broad Institute Genomics Platform"/>
            <consortium name="The Broad Institute Genome Sequencing Center for Infectious Disease"/>
            <person name="Wu L."/>
            <person name="Ma J."/>
        </authorList>
    </citation>
    <scope>NUCLEOTIDE SEQUENCE [LARGE SCALE GENOMIC DNA]</scope>
    <source>
        <strain evidence="3">CGMCC 1.10131</strain>
    </source>
</reference>
<dbReference type="EMBL" id="BMDY01000013">
    <property type="protein sequence ID" value="GGB09819.1"/>
    <property type="molecule type" value="Genomic_DNA"/>
</dbReference>
<dbReference type="PANTHER" id="PTHR40590:SF1">
    <property type="entry name" value="CYTOPLASMIC PROTEIN"/>
    <property type="match status" value="1"/>
</dbReference>
<evidence type="ECO:0000313" key="3">
    <source>
        <dbReference type="Proteomes" id="UP000651977"/>
    </source>
</evidence>
<dbReference type="InterPro" id="IPR047111">
    <property type="entry name" value="YbaP-like"/>
</dbReference>
<gene>
    <name evidence="2" type="ORF">GCM10007414_24010</name>
</gene>
<dbReference type="CDD" id="cd14789">
    <property type="entry name" value="Tiki"/>
    <property type="match status" value="1"/>
</dbReference>
<keyword evidence="3" id="KW-1185">Reference proteome</keyword>
<evidence type="ECO:0000256" key="1">
    <source>
        <dbReference type="SAM" id="SignalP"/>
    </source>
</evidence>
<name>A0ABQ1I3M8_9ALTE</name>
<sequence length="291" mass="33616">MKPWMRRLSSLLLVLTSSQLAAEPSLWLATKNQQQLYLFGSIHIGSEQFYPLPDTFIQAFERSQRLVIETDVSSLSTNDRRLLQQTTQQASGHTLADDISPDYQQKLAKISQQLGLSPSMFDNMQAWYVAIMLSQLQMQNLGYQTELGLDLHFIEQARHNNTPIYQLESFAEQLTTLQQLSHIQTSLLEQTIDDFEHIPQVFEQLVAYWNEGDNQQLFALLKDDPMFQQDAEWLSEALLYRRNRHWISQLTQLNGTSFVVVGAMHLYGEKGLLNELTQLGYVIREVDPKHL</sequence>
<keyword evidence="1" id="KW-0732">Signal</keyword>
<evidence type="ECO:0000313" key="2">
    <source>
        <dbReference type="EMBL" id="GGB09819.1"/>
    </source>
</evidence>
<dbReference type="PANTHER" id="PTHR40590">
    <property type="entry name" value="CYTOPLASMIC PROTEIN-RELATED"/>
    <property type="match status" value="1"/>
</dbReference>
<dbReference type="RefSeq" id="WP_188407457.1">
    <property type="nucleotide sequence ID" value="NZ_BMDY01000013.1"/>
</dbReference>
<dbReference type="Proteomes" id="UP000651977">
    <property type="component" value="Unassembled WGS sequence"/>
</dbReference>
<comment type="caution">
    <text evidence="2">The sequence shown here is derived from an EMBL/GenBank/DDBJ whole genome shotgun (WGS) entry which is preliminary data.</text>
</comment>